<dbReference type="AlphaFoldDB" id="Q01Y87"/>
<evidence type="ECO:0000256" key="1">
    <source>
        <dbReference type="SAM" id="MobiDB-lite"/>
    </source>
</evidence>
<dbReference type="HOGENOM" id="CLU_1179590_0_0_0"/>
<evidence type="ECO:0000313" key="2">
    <source>
        <dbReference type="EMBL" id="ABJ85378.1"/>
    </source>
</evidence>
<feature type="region of interest" description="Disordered" evidence="1">
    <location>
        <begin position="186"/>
        <end position="235"/>
    </location>
</feature>
<accession>Q01Y87</accession>
<protein>
    <recommendedName>
        <fullName evidence="3">DUF2293 domain-containing protein</fullName>
    </recommendedName>
</protein>
<organism evidence="2">
    <name type="scientific">Solibacter usitatus (strain Ellin6076)</name>
    <dbReference type="NCBI Taxonomy" id="234267"/>
    <lineage>
        <taxon>Bacteria</taxon>
        <taxon>Pseudomonadati</taxon>
        <taxon>Acidobacteriota</taxon>
        <taxon>Terriglobia</taxon>
        <taxon>Bryobacterales</taxon>
        <taxon>Solibacteraceae</taxon>
        <taxon>Candidatus Solibacter</taxon>
    </lineage>
</organism>
<dbReference type="EMBL" id="CP000473">
    <property type="protein sequence ID" value="ABJ85378.1"/>
    <property type="molecule type" value="Genomic_DNA"/>
</dbReference>
<dbReference type="KEGG" id="sus:Acid_4417"/>
<evidence type="ECO:0008006" key="3">
    <source>
        <dbReference type="Google" id="ProtNLM"/>
    </source>
</evidence>
<dbReference type="eggNOG" id="COG5586">
    <property type="taxonomic scope" value="Bacteria"/>
</dbReference>
<gene>
    <name evidence="2" type="ordered locus">Acid_4417</name>
</gene>
<sequence length="235" mass="26123">MRAQFATLPHGRGSSPRLAYVALLWQVESMTQAQPEASKELIVFSILRESKCTECGVEIWRGDLLSMESGKPLCMKCADLDHLVVLPRGDTALTRRAKKHSGLWAVILRFSRARKRYERQGLLVEQAALNRGGGVRSRCSRARGTTRSCCRTPCRRRPQTGREHDGRDPRTFFPAAARRRRCQLPPTPRCAAAGEWGEPQPDNRSIRGYHRGGSGGNPPQTHALRRTIDGGGTAV</sequence>
<reference evidence="2" key="1">
    <citation type="submission" date="2006-10" db="EMBL/GenBank/DDBJ databases">
        <title>Complete sequence of Solibacter usitatus Ellin6076.</title>
        <authorList>
            <consortium name="US DOE Joint Genome Institute"/>
            <person name="Copeland A."/>
            <person name="Lucas S."/>
            <person name="Lapidus A."/>
            <person name="Barry K."/>
            <person name="Detter J.C."/>
            <person name="Glavina del Rio T."/>
            <person name="Hammon N."/>
            <person name="Israni S."/>
            <person name="Dalin E."/>
            <person name="Tice H."/>
            <person name="Pitluck S."/>
            <person name="Thompson L.S."/>
            <person name="Brettin T."/>
            <person name="Bruce D."/>
            <person name="Han C."/>
            <person name="Tapia R."/>
            <person name="Gilna P."/>
            <person name="Schmutz J."/>
            <person name="Larimer F."/>
            <person name="Land M."/>
            <person name="Hauser L."/>
            <person name="Kyrpides N."/>
            <person name="Mikhailova N."/>
            <person name="Janssen P.H."/>
            <person name="Kuske C.R."/>
            <person name="Richardson P."/>
        </authorList>
    </citation>
    <scope>NUCLEOTIDE SEQUENCE</scope>
    <source>
        <strain evidence="2">Ellin6076</strain>
    </source>
</reference>
<dbReference type="InParanoid" id="Q01Y87"/>
<name>Q01Y87_SOLUE</name>
<proteinExistence type="predicted"/>